<protein>
    <submittedName>
        <fullName evidence="1">Uncharacterized protein</fullName>
    </submittedName>
</protein>
<sequence>MFAASRIDGRVGQERRRSLGRSNMAHAILSCCRTVLAAAMPQPAASRAKATAVFPVVGIACKNLAADRICARSLTLTTDALARLCLDDKDDSSKRLSPPCDAGSSPGRFPIRVCRQPAIVRAGAAANRAC</sequence>
<proteinExistence type="predicted"/>
<dbReference type="AlphaFoldDB" id="A0A6A6B3Z7"/>
<organism evidence="1 2">
    <name type="scientific">Aplosporella prunicola CBS 121167</name>
    <dbReference type="NCBI Taxonomy" id="1176127"/>
    <lineage>
        <taxon>Eukaryota</taxon>
        <taxon>Fungi</taxon>
        <taxon>Dikarya</taxon>
        <taxon>Ascomycota</taxon>
        <taxon>Pezizomycotina</taxon>
        <taxon>Dothideomycetes</taxon>
        <taxon>Dothideomycetes incertae sedis</taxon>
        <taxon>Botryosphaeriales</taxon>
        <taxon>Aplosporellaceae</taxon>
        <taxon>Aplosporella</taxon>
    </lineage>
</organism>
<accession>A0A6A6B3Z7</accession>
<evidence type="ECO:0000313" key="2">
    <source>
        <dbReference type="Proteomes" id="UP000799438"/>
    </source>
</evidence>
<dbReference type="RefSeq" id="XP_033394503.1">
    <property type="nucleotide sequence ID" value="XM_033547216.1"/>
</dbReference>
<dbReference type="EMBL" id="ML995495">
    <property type="protein sequence ID" value="KAF2138790.1"/>
    <property type="molecule type" value="Genomic_DNA"/>
</dbReference>
<evidence type="ECO:0000313" key="1">
    <source>
        <dbReference type="EMBL" id="KAF2138790.1"/>
    </source>
</evidence>
<gene>
    <name evidence="1" type="ORF">K452DRAFT_84608</name>
</gene>
<reference evidence="1" key="1">
    <citation type="journal article" date="2020" name="Stud. Mycol.">
        <title>101 Dothideomycetes genomes: a test case for predicting lifestyles and emergence of pathogens.</title>
        <authorList>
            <person name="Haridas S."/>
            <person name="Albert R."/>
            <person name="Binder M."/>
            <person name="Bloem J."/>
            <person name="Labutti K."/>
            <person name="Salamov A."/>
            <person name="Andreopoulos B."/>
            <person name="Baker S."/>
            <person name="Barry K."/>
            <person name="Bills G."/>
            <person name="Bluhm B."/>
            <person name="Cannon C."/>
            <person name="Castanera R."/>
            <person name="Culley D."/>
            <person name="Daum C."/>
            <person name="Ezra D."/>
            <person name="Gonzalez J."/>
            <person name="Henrissat B."/>
            <person name="Kuo A."/>
            <person name="Liang C."/>
            <person name="Lipzen A."/>
            <person name="Lutzoni F."/>
            <person name="Magnuson J."/>
            <person name="Mondo S."/>
            <person name="Nolan M."/>
            <person name="Ohm R."/>
            <person name="Pangilinan J."/>
            <person name="Park H.-J."/>
            <person name="Ramirez L."/>
            <person name="Alfaro M."/>
            <person name="Sun H."/>
            <person name="Tritt A."/>
            <person name="Yoshinaga Y."/>
            <person name="Zwiers L.-H."/>
            <person name="Turgeon B."/>
            <person name="Goodwin S."/>
            <person name="Spatafora J."/>
            <person name="Crous P."/>
            <person name="Grigoriev I."/>
        </authorList>
    </citation>
    <scope>NUCLEOTIDE SEQUENCE</scope>
    <source>
        <strain evidence="1">CBS 121167</strain>
    </source>
</reference>
<name>A0A6A6B3Z7_9PEZI</name>
<dbReference type="GeneID" id="54304723"/>
<keyword evidence="2" id="KW-1185">Reference proteome</keyword>
<dbReference type="Proteomes" id="UP000799438">
    <property type="component" value="Unassembled WGS sequence"/>
</dbReference>